<dbReference type="SUPFAM" id="SSF46894">
    <property type="entry name" value="C-terminal effector domain of the bipartite response regulators"/>
    <property type="match status" value="1"/>
</dbReference>
<dbReference type="Proteomes" id="UP000315995">
    <property type="component" value="Chromosome"/>
</dbReference>
<keyword evidence="2" id="KW-0238">DNA-binding</keyword>
<dbReference type="AlphaFoldDB" id="A0A4Y6PV05"/>
<dbReference type="GO" id="GO:0006355">
    <property type="term" value="P:regulation of DNA-templated transcription"/>
    <property type="evidence" value="ECO:0007669"/>
    <property type="project" value="InterPro"/>
</dbReference>
<accession>A0A4Y6PV05</accession>
<reference evidence="5 6" key="1">
    <citation type="submission" date="2019-06" db="EMBL/GenBank/DDBJ databases">
        <title>Persicimonas caeni gen. nov., sp. nov., a predatory bacterium isolated from solar saltern.</title>
        <authorList>
            <person name="Wang S."/>
        </authorList>
    </citation>
    <scope>NUCLEOTIDE SEQUENCE [LARGE SCALE GENOMIC DNA]</scope>
    <source>
        <strain evidence="5 6">YN101</strain>
    </source>
</reference>
<keyword evidence="1" id="KW-0805">Transcription regulation</keyword>
<dbReference type="Gene3D" id="1.10.10.10">
    <property type="entry name" value="Winged helix-like DNA-binding domain superfamily/Winged helix DNA-binding domain"/>
    <property type="match status" value="1"/>
</dbReference>
<sequence>MTDQLDRSTLLGLLKLRGELSEIGHTRVDVALEHLHQQLGRLLHTDYSLLIVHSFSPQLADEQPETLSPSIETTLLEAYGTDATQRTRIGRDWSESTPDVYDDPIVRMTAEGLGTRRTFRQVEDASCHRWRNSAVPDLWYATGMRSRLLTMVPIDESVEVTFGLDRPRSERPFTERDRQFLDLAFAHLTPLLRSFCQRRGLLPDQTSLTPRERDVLEFLLGPLSEKEIAHELGLSTSWLHEVVISIYRKFNVRSRAELMSQWL</sequence>
<dbReference type="RefSeq" id="WP_141198307.1">
    <property type="nucleotide sequence ID" value="NZ_CP041186.1"/>
</dbReference>
<dbReference type="InterPro" id="IPR016032">
    <property type="entry name" value="Sig_transdc_resp-reg_C-effctor"/>
</dbReference>
<dbReference type="Pfam" id="PF00196">
    <property type="entry name" value="GerE"/>
    <property type="match status" value="1"/>
</dbReference>
<dbReference type="EMBL" id="CP041186">
    <property type="protein sequence ID" value="QDG51827.1"/>
    <property type="molecule type" value="Genomic_DNA"/>
</dbReference>
<dbReference type="PANTHER" id="PTHR44688:SF16">
    <property type="entry name" value="DNA-BINDING TRANSCRIPTIONAL ACTIVATOR DEVR_DOSR"/>
    <property type="match status" value="1"/>
</dbReference>
<proteinExistence type="predicted"/>
<dbReference type="InterPro" id="IPR036388">
    <property type="entry name" value="WH-like_DNA-bd_sf"/>
</dbReference>
<dbReference type="PANTHER" id="PTHR44688">
    <property type="entry name" value="DNA-BINDING TRANSCRIPTIONAL ACTIVATOR DEVR_DOSR"/>
    <property type="match status" value="1"/>
</dbReference>
<dbReference type="PROSITE" id="PS50043">
    <property type="entry name" value="HTH_LUXR_2"/>
    <property type="match status" value="1"/>
</dbReference>
<accession>A0A5B8Y762</accession>
<dbReference type="InterPro" id="IPR000792">
    <property type="entry name" value="Tscrpt_reg_LuxR_C"/>
</dbReference>
<evidence type="ECO:0000313" key="6">
    <source>
        <dbReference type="Proteomes" id="UP000315995"/>
    </source>
</evidence>
<dbReference type="SMART" id="SM00421">
    <property type="entry name" value="HTH_LUXR"/>
    <property type="match status" value="1"/>
</dbReference>
<evidence type="ECO:0000256" key="3">
    <source>
        <dbReference type="ARBA" id="ARBA00023163"/>
    </source>
</evidence>
<gene>
    <name evidence="5" type="ORF">FIV42_14070</name>
</gene>
<dbReference type="CDD" id="cd06170">
    <property type="entry name" value="LuxR_C_like"/>
    <property type="match status" value="1"/>
</dbReference>
<keyword evidence="3" id="KW-0804">Transcription</keyword>
<evidence type="ECO:0000256" key="1">
    <source>
        <dbReference type="ARBA" id="ARBA00023015"/>
    </source>
</evidence>
<evidence type="ECO:0000256" key="2">
    <source>
        <dbReference type="ARBA" id="ARBA00023125"/>
    </source>
</evidence>
<name>A0A4Y6PV05_PERCE</name>
<evidence type="ECO:0000313" key="5">
    <source>
        <dbReference type="EMBL" id="QDG51827.1"/>
    </source>
</evidence>
<keyword evidence="6" id="KW-1185">Reference proteome</keyword>
<evidence type="ECO:0000259" key="4">
    <source>
        <dbReference type="PROSITE" id="PS50043"/>
    </source>
</evidence>
<organism evidence="5 6">
    <name type="scientific">Persicimonas caeni</name>
    <dbReference type="NCBI Taxonomy" id="2292766"/>
    <lineage>
        <taxon>Bacteria</taxon>
        <taxon>Deltaproteobacteria</taxon>
        <taxon>Bradymonadales</taxon>
        <taxon>Bradymonadaceae</taxon>
        <taxon>Persicimonas</taxon>
    </lineage>
</organism>
<dbReference type="GO" id="GO:0003677">
    <property type="term" value="F:DNA binding"/>
    <property type="evidence" value="ECO:0007669"/>
    <property type="project" value="UniProtKB-KW"/>
</dbReference>
<protein>
    <submittedName>
        <fullName evidence="5">Helix-turn-helix transcriptional regulator</fullName>
    </submittedName>
</protein>
<feature type="domain" description="HTH luxR-type" evidence="4">
    <location>
        <begin position="201"/>
        <end position="263"/>
    </location>
</feature>
<dbReference type="OrthoDB" id="9815744at2"/>